<dbReference type="Gene3D" id="3.40.640.10">
    <property type="entry name" value="Type I PLP-dependent aspartate aminotransferase-like (Major domain)"/>
    <property type="match status" value="1"/>
</dbReference>
<evidence type="ECO:0000256" key="2">
    <source>
        <dbReference type="ARBA" id="ARBA00005011"/>
    </source>
</evidence>
<dbReference type="InterPro" id="IPR050106">
    <property type="entry name" value="HistidinolP_aminotransfase"/>
</dbReference>
<dbReference type="RefSeq" id="WP_277418407.1">
    <property type="nucleotide sequence ID" value="NZ_CP119083.1"/>
</dbReference>
<keyword evidence="9" id="KW-0028">Amino-acid biosynthesis</keyword>
<evidence type="ECO:0000256" key="1">
    <source>
        <dbReference type="ARBA" id="ARBA00001933"/>
    </source>
</evidence>
<feature type="domain" description="Aminotransferase class I/classII large" evidence="10">
    <location>
        <begin position="41"/>
        <end position="362"/>
    </location>
</feature>
<keyword evidence="9" id="KW-0368">Histidine biosynthesis</keyword>
<keyword evidence="6 9" id="KW-0808">Transferase</keyword>
<dbReference type="NCBIfam" id="TIGR01141">
    <property type="entry name" value="hisC"/>
    <property type="match status" value="1"/>
</dbReference>
<dbReference type="Gene3D" id="3.90.1150.10">
    <property type="entry name" value="Aspartate Aminotransferase, domain 1"/>
    <property type="match status" value="1"/>
</dbReference>
<dbReference type="InterPro" id="IPR001917">
    <property type="entry name" value="Aminotrans_II_pyridoxalP_BS"/>
</dbReference>
<dbReference type="GO" id="GO:0004400">
    <property type="term" value="F:histidinol-phosphate transaminase activity"/>
    <property type="evidence" value="ECO:0007669"/>
    <property type="project" value="UniProtKB-EC"/>
</dbReference>
<dbReference type="InterPro" id="IPR005861">
    <property type="entry name" value="HisP_aminotrans"/>
</dbReference>
<dbReference type="PANTHER" id="PTHR43643:SF3">
    <property type="entry name" value="HISTIDINOL-PHOSPHATE AMINOTRANSFERASE"/>
    <property type="match status" value="1"/>
</dbReference>
<evidence type="ECO:0000256" key="9">
    <source>
        <dbReference type="HAMAP-Rule" id="MF_01023"/>
    </source>
</evidence>
<evidence type="ECO:0000256" key="7">
    <source>
        <dbReference type="ARBA" id="ARBA00022898"/>
    </source>
</evidence>
<evidence type="ECO:0000259" key="10">
    <source>
        <dbReference type="Pfam" id="PF00155"/>
    </source>
</evidence>
<organism evidence="11 12">
    <name type="scientific">Pseudoduganella chitinolytica</name>
    <dbReference type="NCBI Taxonomy" id="34070"/>
    <lineage>
        <taxon>Bacteria</taxon>
        <taxon>Pseudomonadati</taxon>
        <taxon>Pseudomonadota</taxon>
        <taxon>Betaproteobacteria</taxon>
        <taxon>Burkholderiales</taxon>
        <taxon>Oxalobacteraceae</taxon>
        <taxon>Telluria group</taxon>
        <taxon>Pseudoduganella</taxon>
    </lineage>
</organism>
<sequence length="377" mass="40656">MSKQSGPTHFGPTYVRAIAPYQAGKPISEVAREFGLDEASIVKLASNENPFGVPESAQQAMAKAAAELGRYPDANGFDLKQALAKRYDVPMEWITLGNGSNDILEIAAHAFVERNQAIVYSQYSFAVYALATQGVGARHIVVPAKNHGHDLDAMAAAIDAETRLVFIANPNNPTGTFVSGPEIEAFLAKVPANVVVVLDEAYNEFLSHEDQYESAEWVRKYPNLLVSRTFSKAYGLAGLRVGFGLAQPALTDLMNRIRQPFNVNSLAQAAAIAALNDSAFLEKSAANNAAGYRQFVEAFEQMGLEYVPSHGNFILVKVGNDLAAGARVNLALLKQGVIVRPVGNYGLPEWLRISIGLPQENAVLITALQKALAEDRG</sequence>
<proteinExistence type="inferred from homology"/>
<comment type="cofactor">
    <cofactor evidence="1 9">
        <name>pyridoxal 5'-phosphate</name>
        <dbReference type="ChEBI" id="CHEBI:597326"/>
    </cofactor>
</comment>
<evidence type="ECO:0000256" key="4">
    <source>
        <dbReference type="ARBA" id="ARBA00011738"/>
    </source>
</evidence>
<dbReference type="SUPFAM" id="SSF53383">
    <property type="entry name" value="PLP-dependent transferases"/>
    <property type="match status" value="1"/>
</dbReference>
<name>A0ABY8BIJ8_9BURK</name>
<dbReference type="PANTHER" id="PTHR43643">
    <property type="entry name" value="HISTIDINOL-PHOSPHATE AMINOTRANSFERASE 2"/>
    <property type="match status" value="1"/>
</dbReference>
<dbReference type="CDD" id="cd00609">
    <property type="entry name" value="AAT_like"/>
    <property type="match status" value="1"/>
</dbReference>
<evidence type="ECO:0000256" key="3">
    <source>
        <dbReference type="ARBA" id="ARBA00007970"/>
    </source>
</evidence>
<accession>A0ABY8BIJ8</accession>
<dbReference type="EC" id="2.6.1.9" evidence="9"/>
<gene>
    <name evidence="9 11" type="primary">hisC</name>
    <name evidence="11" type="ORF">PX653_13740</name>
</gene>
<dbReference type="HAMAP" id="MF_01023">
    <property type="entry name" value="HisC_aminotrans_2"/>
    <property type="match status" value="1"/>
</dbReference>
<dbReference type="Proteomes" id="UP001216510">
    <property type="component" value="Chromosome"/>
</dbReference>
<keyword evidence="12" id="KW-1185">Reference proteome</keyword>
<dbReference type="EMBL" id="CP119083">
    <property type="protein sequence ID" value="WEF35760.1"/>
    <property type="molecule type" value="Genomic_DNA"/>
</dbReference>
<dbReference type="InterPro" id="IPR015424">
    <property type="entry name" value="PyrdxlP-dep_Trfase"/>
</dbReference>
<reference evidence="11 12" key="1">
    <citation type="submission" date="2023-02" db="EMBL/GenBank/DDBJ databases">
        <title>Gemone sequence of Telluria chitinolytica ACM 3522T.</title>
        <authorList>
            <person name="Frediansyah A."/>
            <person name="Miess H."/>
            <person name="Gross H."/>
        </authorList>
    </citation>
    <scope>NUCLEOTIDE SEQUENCE [LARGE SCALE GENOMIC DNA]</scope>
    <source>
        <strain evidence="11 12">ACM 3522</strain>
    </source>
</reference>
<dbReference type="Pfam" id="PF00155">
    <property type="entry name" value="Aminotran_1_2"/>
    <property type="match status" value="1"/>
</dbReference>
<evidence type="ECO:0000256" key="5">
    <source>
        <dbReference type="ARBA" id="ARBA00022576"/>
    </source>
</evidence>
<keyword evidence="7 9" id="KW-0663">Pyridoxal phosphate</keyword>
<dbReference type="InterPro" id="IPR015421">
    <property type="entry name" value="PyrdxlP-dep_Trfase_major"/>
</dbReference>
<comment type="similarity">
    <text evidence="3 9">Belongs to the class-II pyridoxal-phosphate-dependent aminotransferase family. Histidinol-phosphate aminotransferase subfamily.</text>
</comment>
<evidence type="ECO:0000256" key="6">
    <source>
        <dbReference type="ARBA" id="ARBA00022679"/>
    </source>
</evidence>
<comment type="pathway">
    <text evidence="2 9">Amino-acid biosynthesis; L-histidine biosynthesis; L-histidine from 5-phospho-alpha-D-ribose 1-diphosphate: step 7/9.</text>
</comment>
<comment type="catalytic activity">
    <reaction evidence="8 9">
        <text>L-histidinol phosphate + 2-oxoglutarate = 3-(imidazol-4-yl)-2-oxopropyl phosphate + L-glutamate</text>
        <dbReference type="Rhea" id="RHEA:23744"/>
        <dbReference type="ChEBI" id="CHEBI:16810"/>
        <dbReference type="ChEBI" id="CHEBI:29985"/>
        <dbReference type="ChEBI" id="CHEBI:57766"/>
        <dbReference type="ChEBI" id="CHEBI:57980"/>
        <dbReference type="EC" id="2.6.1.9"/>
    </reaction>
</comment>
<evidence type="ECO:0000313" key="12">
    <source>
        <dbReference type="Proteomes" id="UP001216510"/>
    </source>
</evidence>
<dbReference type="PROSITE" id="PS00599">
    <property type="entry name" value="AA_TRANSFER_CLASS_2"/>
    <property type="match status" value="1"/>
</dbReference>
<dbReference type="InterPro" id="IPR015422">
    <property type="entry name" value="PyrdxlP-dep_Trfase_small"/>
</dbReference>
<dbReference type="InterPro" id="IPR004839">
    <property type="entry name" value="Aminotransferase_I/II_large"/>
</dbReference>
<evidence type="ECO:0000256" key="8">
    <source>
        <dbReference type="ARBA" id="ARBA00047481"/>
    </source>
</evidence>
<protein>
    <recommendedName>
        <fullName evidence="9">Histidinol-phosphate aminotransferase</fullName>
        <ecNumber evidence="9">2.6.1.9</ecNumber>
    </recommendedName>
    <alternativeName>
        <fullName evidence="9">Imidazole acetol-phosphate transaminase</fullName>
    </alternativeName>
</protein>
<feature type="modified residue" description="N6-(pyridoxal phosphate)lysine" evidence="9">
    <location>
        <position position="232"/>
    </location>
</feature>
<comment type="subunit">
    <text evidence="4 9">Homodimer.</text>
</comment>
<keyword evidence="5 9" id="KW-0032">Aminotransferase</keyword>
<evidence type="ECO:0000313" key="11">
    <source>
        <dbReference type="EMBL" id="WEF35760.1"/>
    </source>
</evidence>